<dbReference type="CDD" id="cd00687">
    <property type="entry name" value="Terpene_cyclase_nonplant_C1"/>
    <property type="match status" value="1"/>
</dbReference>
<proteinExistence type="inferred from homology"/>
<keyword evidence="2" id="KW-0460">Magnesium</keyword>
<accession>A0A1G7T1V3</accession>
<dbReference type="RefSeq" id="WP_176955258.1">
    <property type="nucleotide sequence ID" value="NZ_FNCN01000003.1"/>
</dbReference>
<dbReference type="GO" id="GO:0010333">
    <property type="term" value="F:terpene synthase activity"/>
    <property type="evidence" value="ECO:0007669"/>
    <property type="project" value="InterPro"/>
</dbReference>
<dbReference type="InterPro" id="IPR008949">
    <property type="entry name" value="Isoprenoid_synthase_dom_sf"/>
</dbReference>
<evidence type="ECO:0000256" key="2">
    <source>
        <dbReference type="RuleBase" id="RU366034"/>
    </source>
</evidence>
<dbReference type="SUPFAM" id="SSF48576">
    <property type="entry name" value="Terpenoid synthases"/>
    <property type="match status" value="2"/>
</dbReference>
<dbReference type="GO" id="GO:0046872">
    <property type="term" value="F:metal ion binding"/>
    <property type="evidence" value="ECO:0007669"/>
    <property type="project" value="UniProtKB-KW"/>
</dbReference>
<dbReference type="Proteomes" id="UP000198923">
    <property type="component" value="Unassembled WGS sequence"/>
</dbReference>
<dbReference type="AlphaFoldDB" id="A0A1G7T1V3"/>
<dbReference type="EC" id="4.2.3.-" evidence="2"/>
<sequence>MQPFTLPDFYVPYPARLNPHLESARSHTKEWARTMGMLDPDPAVWDEAQLDAMDYGLMCAYIHPDCSAEVLNLVTDWYVWVFYFDDHFLEVYKRSGDLAGAKEYLSRLPAYMPAHGTDGIPEPTNPVERGLADLWRRTVPGMSADWRARFIESTKNLLDESLWELSNINAGRVANPMEYIEMRRRVGGAPWSANLVEVANGAEVPARVAGTRPLHVLRDSFSDAVHLRNDLFSYEREVREEGELSNGVLVFEKFFGLDTQPAADAVNDLLNSRLHQFENTVLTELPGLFEDHGLDLSERLAVLAYVKGLQDWQSGGHEWHMRSSRYMNGGGRATPTASFLGGPTGLGTSAAKINLLPGLLGPGGPKSHMHVPFQRVGPVETPDFYMPVRVRLNPHLDEARREGVEWSERMGFHAPLPGLPGPGLWSAEQNRGFDFALCAAGIDPDSTADDLVLSTQWLTWGTYADDYFPLVFARDMAGAKAFHARLLEFMPLDLGAVPTPANPVERALADLWVRTASPLPPDGRQLFRDSVITMTESWLWELANHIQNRVPDPVDYMEMRRRTFGSDLTKALSRLAHGRSLPADIYQTRTVMGLENASSDYAMLVNDVFSYQKEIEFEGEVHNCILVSQDFFSCDKDQGVAVVTDLANARMRQFEHLAAHELPVLFEDLDLGAEAREALTDYVKKMQEWMAAVLLWHQKTRRYLESELRHPLGPPASAFTPQWSGGGTGGWTGGWTGGPTGLGTATARIASLLTLGNRSAV</sequence>
<name>A0A1G7T1V3_9ACTN</name>
<comment type="cofactor">
    <cofactor evidence="2">
        <name>Mg(2+)</name>
        <dbReference type="ChEBI" id="CHEBI:18420"/>
    </cofactor>
</comment>
<evidence type="ECO:0000256" key="1">
    <source>
        <dbReference type="ARBA" id="ARBA00023239"/>
    </source>
</evidence>
<dbReference type="Pfam" id="PF19086">
    <property type="entry name" value="Terpene_syn_C_2"/>
    <property type="match status" value="2"/>
</dbReference>
<dbReference type="EMBL" id="FNCN01000003">
    <property type="protein sequence ID" value="SDG29004.1"/>
    <property type="molecule type" value="Genomic_DNA"/>
</dbReference>
<dbReference type="STRING" id="504805.SAMN05421505_10356"/>
<comment type="similarity">
    <text evidence="2">Belongs to the terpene synthase family.</text>
</comment>
<dbReference type="SFLD" id="SFLDG01020">
    <property type="entry name" value="Terpene_Cyclase_Like_2"/>
    <property type="match status" value="2"/>
</dbReference>
<keyword evidence="4" id="KW-1185">Reference proteome</keyword>
<evidence type="ECO:0000313" key="4">
    <source>
        <dbReference type="Proteomes" id="UP000198923"/>
    </source>
</evidence>
<reference evidence="3 4" key="1">
    <citation type="submission" date="2016-10" db="EMBL/GenBank/DDBJ databases">
        <authorList>
            <person name="de Groot N.N."/>
        </authorList>
    </citation>
    <scope>NUCLEOTIDE SEQUENCE [LARGE SCALE GENOMIC DNA]</scope>
    <source>
        <strain evidence="3 4">CPCC 201354</strain>
    </source>
</reference>
<protein>
    <recommendedName>
        <fullName evidence="2">Terpene synthase</fullName>
        <ecNumber evidence="2">4.2.3.-</ecNumber>
    </recommendedName>
</protein>
<organism evidence="3 4">
    <name type="scientific">Sinosporangium album</name>
    <dbReference type="NCBI Taxonomy" id="504805"/>
    <lineage>
        <taxon>Bacteria</taxon>
        <taxon>Bacillati</taxon>
        <taxon>Actinomycetota</taxon>
        <taxon>Actinomycetes</taxon>
        <taxon>Streptosporangiales</taxon>
        <taxon>Streptosporangiaceae</taxon>
        <taxon>Sinosporangium</taxon>
    </lineage>
</organism>
<dbReference type="Gene3D" id="1.10.600.10">
    <property type="entry name" value="Farnesyl Diphosphate Synthase"/>
    <property type="match status" value="2"/>
</dbReference>
<keyword evidence="2" id="KW-0479">Metal-binding</keyword>
<dbReference type="SFLD" id="SFLDS00005">
    <property type="entry name" value="Isoprenoid_Synthase_Type_I"/>
    <property type="match status" value="2"/>
</dbReference>
<dbReference type="PANTHER" id="PTHR35201">
    <property type="entry name" value="TERPENE SYNTHASE"/>
    <property type="match status" value="1"/>
</dbReference>
<keyword evidence="1 2" id="KW-0456">Lyase</keyword>
<dbReference type="InterPro" id="IPR034686">
    <property type="entry name" value="Terpene_cyclase-like_2"/>
</dbReference>
<evidence type="ECO:0000313" key="3">
    <source>
        <dbReference type="EMBL" id="SDG29004.1"/>
    </source>
</evidence>
<dbReference type="PANTHER" id="PTHR35201:SF4">
    <property type="entry name" value="BETA-PINACENE SYNTHASE-RELATED"/>
    <property type="match status" value="1"/>
</dbReference>
<gene>
    <name evidence="3" type="ORF">SAMN05421505_10356</name>
</gene>